<feature type="transmembrane region" description="Helical" evidence="2">
    <location>
        <begin position="260"/>
        <end position="277"/>
    </location>
</feature>
<feature type="compositionally biased region" description="Low complexity" evidence="1">
    <location>
        <begin position="123"/>
        <end position="153"/>
    </location>
</feature>
<proteinExistence type="predicted"/>
<keyword evidence="4" id="KW-1185">Reference proteome</keyword>
<accession>A0ABP6GMV7</accession>
<evidence type="ECO:0000256" key="2">
    <source>
        <dbReference type="SAM" id="Phobius"/>
    </source>
</evidence>
<name>A0ABP6GMV7_9ACTN</name>
<evidence type="ECO:0000313" key="4">
    <source>
        <dbReference type="Proteomes" id="UP001501842"/>
    </source>
</evidence>
<evidence type="ECO:0000313" key="3">
    <source>
        <dbReference type="EMBL" id="GAA2726651.1"/>
    </source>
</evidence>
<feature type="transmembrane region" description="Helical" evidence="2">
    <location>
        <begin position="228"/>
        <end position="248"/>
    </location>
</feature>
<gene>
    <name evidence="3" type="ORF">GCM10010439_29970</name>
</gene>
<keyword evidence="2" id="KW-1133">Transmembrane helix</keyword>
<dbReference type="EMBL" id="BAAATZ010000009">
    <property type="protein sequence ID" value="GAA2726651.1"/>
    <property type="molecule type" value="Genomic_DNA"/>
</dbReference>
<feature type="compositionally biased region" description="Low complexity" evidence="1">
    <location>
        <begin position="294"/>
        <end position="320"/>
    </location>
</feature>
<reference evidence="4" key="1">
    <citation type="journal article" date="2019" name="Int. J. Syst. Evol. Microbiol.">
        <title>The Global Catalogue of Microorganisms (GCM) 10K type strain sequencing project: providing services to taxonomists for standard genome sequencing and annotation.</title>
        <authorList>
            <consortium name="The Broad Institute Genomics Platform"/>
            <consortium name="The Broad Institute Genome Sequencing Center for Infectious Disease"/>
            <person name="Wu L."/>
            <person name="Ma J."/>
        </authorList>
    </citation>
    <scope>NUCLEOTIDE SEQUENCE [LARGE SCALE GENOMIC DNA]</scope>
    <source>
        <strain evidence="4">JCM 8201</strain>
    </source>
</reference>
<feature type="region of interest" description="Disordered" evidence="1">
    <location>
        <begin position="291"/>
        <end position="325"/>
    </location>
</feature>
<protein>
    <recommendedName>
        <fullName evidence="5">Membrane protein YphA (DoxX/SURF4 family)</fullName>
    </recommendedName>
</protein>
<keyword evidence="2" id="KW-0472">Membrane</keyword>
<feature type="transmembrane region" description="Helical" evidence="2">
    <location>
        <begin position="198"/>
        <end position="221"/>
    </location>
</feature>
<feature type="compositionally biased region" description="Basic and acidic residues" evidence="1">
    <location>
        <begin position="79"/>
        <end position="92"/>
    </location>
</feature>
<dbReference type="Proteomes" id="UP001501842">
    <property type="component" value="Unassembled WGS sequence"/>
</dbReference>
<evidence type="ECO:0000256" key="1">
    <source>
        <dbReference type="SAM" id="MobiDB-lite"/>
    </source>
</evidence>
<comment type="caution">
    <text evidence="3">The sequence shown here is derived from an EMBL/GenBank/DDBJ whole genome shotgun (WGS) entry which is preliminary data.</text>
</comment>
<evidence type="ECO:0008006" key="5">
    <source>
        <dbReference type="Google" id="ProtNLM"/>
    </source>
</evidence>
<feature type="compositionally biased region" description="Pro residues" evidence="1">
    <location>
        <begin position="105"/>
        <end position="122"/>
    </location>
</feature>
<keyword evidence="2" id="KW-0812">Transmembrane</keyword>
<feature type="region of interest" description="Disordered" evidence="1">
    <location>
        <begin position="1"/>
        <end position="153"/>
    </location>
</feature>
<sequence length="343" mass="36661">MSQDPYSTRRDFALPGQPSPPEPEGGQDGSDVTPQLGAAYPEQRPAAVDFAQTVRDSAPVSGETVMDHTRPVPMPQQDRPSEDVKDEQRDRQVAPLPQPQAEQRPSPPQQPFQQPSPPPQPFQQPFQQPQQGYPQPQQGFAPQGHAPQPAAASGGAWHRQHYAIGVFLVLYGLTNLVTGLLGFSNRKVEVAVYFGEGLAMPVLVAVKCAEALLLALTAAGLLRKRDVWFLPGLLGWVVGFAGLCVLDVVKGQFVTLAEHAVYTLVFGVLLFLSYALSARVRAARLQASGQQGLPAQHGPVPAGVPAGAPQGMAPQGGPAPSGLSRTQEIALNTLNRWQRPGGR</sequence>
<feature type="transmembrane region" description="Helical" evidence="2">
    <location>
        <begin position="162"/>
        <end position="183"/>
    </location>
</feature>
<organism evidence="3 4">
    <name type="scientific">Actinocorallia aurantiaca</name>
    <dbReference type="NCBI Taxonomy" id="46204"/>
    <lineage>
        <taxon>Bacteria</taxon>
        <taxon>Bacillati</taxon>
        <taxon>Actinomycetota</taxon>
        <taxon>Actinomycetes</taxon>
        <taxon>Streptosporangiales</taxon>
        <taxon>Thermomonosporaceae</taxon>
        <taxon>Actinocorallia</taxon>
    </lineage>
</organism>